<keyword evidence="3" id="KW-1185">Reference proteome</keyword>
<reference evidence="2 3" key="1">
    <citation type="submission" date="2020-12" db="EMBL/GenBank/DDBJ databases">
        <title>Sulforoseuscoccus oceanibium gen. nov., sp. nov., a representative of the phylum Verrucomicrobia with special cytoplasmic membrane, and proposal of Sulforoseuscoccusaceae fam. nov.</title>
        <authorList>
            <person name="Xi F."/>
        </authorList>
    </citation>
    <scope>NUCLEOTIDE SEQUENCE [LARGE SCALE GENOMIC DNA]</scope>
    <source>
        <strain evidence="2 3">T37</strain>
    </source>
</reference>
<dbReference type="RefSeq" id="WP_164365710.1">
    <property type="nucleotide sequence ID" value="NZ_CP066776.1"/>
</dbReference>
<evidence type="ECO:0000313" key="3">
    <source>
        <dbReference type="Proteomes" id="UP000475117"/>
    </source>
</evidence>
<dbReference type="InterPro" id="IPR049221">
    <property type="entry name" value="DUF6869"/>
</dbReference>
<evidence type="ECO:0000313" key="2">
    <source>
        <dbReference type="EMBL" id="QQL44064.1"/>
    </source>
</evidence>
<organism evidence="2 3">
    <name type="scientific">Sulfuriroseicoccus oceanibius</name>
    <dbReference type="NCBI Taxonomy" id="2707525"/>
    <lineage>
        <taxon>Bacteria</taxon>
        <taxon>Pseudomonadati</taxon>
        <taxon>Verrucomicrobiota</taxon>
        <taxon>Verrucomicrobiia</taxon>
        <taxon>Verrucomicrobiales</taxon>
        <taxon>Verrucomicrobiaceae</taxon>
        <taxon>Sulfuriroseicoccus</taxon>
    </lineage>
</organism>
<dbReference type="AlphaFoldDB" id="A0A6B3LBK3"/>
<protein>
    <recommendedName>
        <fullName evidence="1">DUF6869 domain-containing protein</fullName>
    </recommendedName>
</protein>
<dbReference type="Proteomes" id="UP000475117">
    <property type="component" value="Chromosome"/>
</dbReference>
<evidence type="ECO:0000259" key="1">
    <source>
        <dbReference type="Pfam" id="PF21746"/>
    </source>
</evidence>
<dbReference type="EMBL" id="CP066776">
    <property type="protein sequence ID" value="QQL44064.1"/>
    <property type="molecule type" value="Genomic_DNA"/>
</dbReference>
<accession>A0A6B3LBK3</accession>
<proteinExistence type="predicted"/>
<dbReference type="Pfam" id="PF21746">
    <property type="entry name" value="DUF6869"/>
    <property type="match status" value="1"/>
</dbReference>
<gene>
    <name evidence="2" type="ORF">G3M56_009175</name>
</gene>
<name>A0A6B3LBK3_9BACT</name>
<sequence>MSPRDYTEAELVEAYLIANGMTGDESSSWANDELLGLVWQNPERAWPIICMIVERKPPKWILGILGAGPLEDLLRAHGSRFIDRIEEFALQNELFRCDVLACVYPIACHPERVADRVRAVYHLESERPKTQEQEAQQGGAANRDNAGCCPQDL</sequence>
<dbReference type="KEGG" id="soa:G3M56_009175"/>
<feature type="domain" description="DUF6869" evidence="1">
    <location>
        <begin position="23"/>
        <end position="121"/>
    </location>
</feature>